<dbReference type="PANTHER" id="PTHR37984:SF15">
    <property type="entry name" value="INTEGRASE CATALYTIC DOMAIN-CONTAINING PROTEIN"/>
    <property type="match status" value="1"/>
</dbReference>
<evidence type="ECO:0000313" key="2">
    <source>
        <dbReference type="Ensembl" id="ENSEBUP00000021095.1"/>
    </source>
</evidence>
<dbReference type="GeneTree" id="ENSGT01050000244855"/>
<dbReference type="Ensembl" id="ENSEBUT00000021671.1">
    <property type="protein sequence ID" value="ENSEBUP00000021095.1"/>
    <property type="gene ID" value="ENSEBUG00000013042.1"/>
</dbReference>
<protein>
    <recommendedName>
        <fullName evidence="1">Integrase catalytic domain-containing protein</fullName>
    </recommendedName>
</protein>
<feature type="domain" description="Integrase catalytic" evidence="1">
    <location>
        <begin position="66"/>
        <end position="224"/>
    </location>
</feature>
<dbReference type="PROSITE" id="PS50994">
    <property type="entry name" value="INTEGRASE"/>
    <property type="match status" value="1"/>
</dbReference>
<proteinExistence type="predicted"/>
<dbReference type="FunFam" id="3.30.420.10:FF:000032">
    <property type="entry name" value="Retrovirus-related Pol polyprotein from transposon 297-like Protein"/>
    <property type="match status" value="1"/>
</dbReference>
<evidence type="ECO:0000259" key="1">
    <source>
        <dbReference type="PROSITE" id="PS50994"/>
    </source>
</evidence>
<dbReference type="Pfam" id="PF00665">
    <property type="entry name" value="rve"/>
    <property type="match status" value="1"/>
</dbReference>
<dbReference type="InterPro" id="IPR036397">
    <property type="entry name" value="RNaseH_sf"/>
</dbReference>
<dbReference type="InterPro" id="IPR050951">
    <property type="entry name" value="Retrovirus_Pol_polyprotein"/>
</dbReference>
<dbReference type="InterPro" id="IPR012337">
    <property type="entry name" value="RNaseH-like_sf"/>
</dbReference>
<reference evidence="2" key="2">
    <citation type="submission" date="2025-09" db="UniProtKB">
        <authorList>
            <consortium name="Ensembl"/>
        </authorList>
    </citation>
    <scope>IDENTIFICATION</scope>
</reference>
<name>A0A8C4QXM5_EPTBU</name>
<dbReference type="Gene3D" id="3.30.420.10">
    <property type="entry name" value="Ribonuclease H-like superfamily/Ribonuclease H"/>
    <property type="match status" value="1"/>
</dbReference>
<sequence>MATEDVNEYRKLKAKILNAYAVSPCIYRRNFFSWTYIKRYCASCPICQRLGKGVKVFKAPLKPHPMISQPFQFVAADFVGLLPKTSSRKCYLLTVMCQATKYAEVYSLEQADSAHAIESLKDMFSRHGLPTKFLTDRGSVFLSEIFKGFLSELGVQHLTTSPYHPECNGTCERFIGTFKTMIKAVTDQVGGEWDQVIPWLLFAYQSAPHRSSGYTPFFLLYVREPRGPLHLLFVLWVESPPSTERSIPDHIHETCSRIHDALKVAGISLTDQAIERKLRYDKKAKAVSFKAGDPVLVHLPHAGRPMVTSYQGPYLVREKVGSHTYVVDMPDKCIKKRITHVNALKPWAGRPTVEKELLTIMAAIQVLAVYIGHGPITIYSD</sequence>
<dbReference type="SUPFAM" id="SSF53098">
    <property type="entry name" value="Ribonuclease H-like"/>
    <property type="match status" value="1"/>
</dbReference>
<dbReference type="AlphaFoldDB" id="A0A8C4QXM5"/>
<keyword evidence="3" id="KW-1185">Reference proteome</keyword>
<dbReference type="GO" id="GO:0003676">
    <property type="term" value="F:nucleic acid binding"/>
    <property type="evidence" value="ECO:0007669"/>
    <property type="project" value="InterPro"/>
</dbReference>
<dbReference type="OMA" id="FHACQLA"/>
<dbReference type="GO" id="GO:0015074">
    <property type="term" value="P:DNA integration"/>
    <property type="evidence" value="ECO:0007669"/>
    <property type="project" value="InterPro"/>
</dbReference>
<dbReference type="PANTHER" id="PTHR37984">
    <property type="entry name" value="PROTEIN CBG26694"/>
    <property type="match status" value="1"/>
</dbReference>
<reference evidence="2" key="1">
    <citation type="submission" date="2025-08" db="UniProtKB">
        <authorList>
            <consortium name="Ensembl"/>
        </authorList>
    </citation>
    <scope>IDENTIFICATION</scope>
</reference>
<dbReference type="Proteomes" id="UP000694388">
    <property type="component" value="Unplaced"/>
</dbReference>
<evidence type="ECO:0000313" key="3">
    <source>
        <dbReference type="Proteomes" id="UP000694388"/>
    </source>
</evidence>
<accession>A0A8C4QXM5</accession>
<organism evidence="2 3">
    <name type="scientific">Eptatretus burgeri</name>
    <name type="common">Inshore hagfish</name>
    <dbReference type="NCBI Taxonomy" id="7764"/>
    <lineage>
        <taxon>Eukaryota</taxon>
        <taxon>Metazoa</taxon>
        <taxon>Chordata</taxon>
        <taxon>Craniata</taxon>
        <taxon>Vertebrata</taxon>
        <taxon>Cyclostomata</taxon>
        <taxon>Myxini</taxon>
        <taxon>Myxiniformes</taxon>
        <taxon>Myxinidae</taxon>
        <taxon>Eptatretinae</taxon>
        <taxon>Eptatretus</taxon>
    </lineage>
</organism>
<dbReference type="InterPro" id="IPR001584">
    <property type="entry name" value="Integrase_cat-core"/>
</dbReference>